<name>A0ABR2WMT9_9FUNG</name>
<evidence type="ECO:0000256" key="1">
    <source>
        <dbReference type="SAM" id="SignalP"/>
    </source>
</evidence>
<accession>A0ABR2WMT9</accession>
<keyword evidence="3" id="KW-1185">Reference proteome</keyword>
<evidence type="ECO:0000313" key="2">
    <source>
        <dbReference type="EMBL" id="KAK9762833.1"/>
    </source>
</evidence>
<proteinExistence type="predicted"/>
<gene>
    <name evidence="2" type="ORF">K7432_011047</name>
</gene>
<evidence type="ECO:0000313" key="3">
    <source>
        <dbReference type="Proteomes" id="UP001479436"/>
    </source>
</evidence>
<protein>
    <submittedName>
        <fullName evidence="2">Uncharacterized protein</fullName>
    </submittedName>
</protein>
<reference evidence="2 3" key="1">
    <citation type="submission" date="2023-04" db="EMBL/GenBank/DDBJ databases">
        <title>Genome of Basidiobolus ranarum AG-B5.</title>
        <authorList>
            <person name="Stajich J.E."/>
            <person name="Carter-House D."/>
            <person name="Gryganskyi A."/>
        </authorList>
    </citation>
    <scope>NUCLEOTIDE SEQUENCE [LARGE SCALE GENOMIC DNA]</scope>
    <source>
        <strain evidence="2 3">AG-B5</strain>
    </source>
</reference>
<comment type="caution">
    <text evidence="2">The sequence shown here is derived from an EMBL/GenBank/DDBJ whole genome shotgun (WGS) entry which is preliminary data.</text>
</comment>
<sequence length="103" mass="11326">MLRLSLVTFVATVAILPFAEVTATPVCNTKAAAPSVPWYVKKEEIELRQLYKAALKEGGQLNFFAGDDLPNVAAGMVKAFEKKFPGMKLNITGNLSKYYNEIN</sequence>
<feature type="signal peptide" evidence="1">
    <location>
        <begin position="1"/>
        <end position="23"/>
    </location>
</feature>
<dbReference type="EMBL" id="JASJQH010000814">
    <property type="protein sequence ID" value="KAK9762833.1"/>
    <property type="molecule type" value="Genomic_DNA"/>
</dbReference>
<keyword evidence="1" id="KW-0732">Signal</keyword>
<dbReference type="Proteomes" id="UP001479436">
    <property type="component" value="Unassembled WGS sequence"/>
</dbReference>
<organism evidence="2 3">
    <name type="scientific">Basidiobolus ranarum</name>
    <dbReference type="NCBI Taxonomy" id="34480"/>
    <lineage>
        <taxon>Eukaryota</taxon>
        <taxon>Fungi</taxon>
        <taxon>Fungi incertae sedis</taxon>
        <taxon>Zoopagomycota</taxon>
        <taxon>Entomophthoromycotina</taxon>
        <taxon>Basidiobolomycetes</taxon>
        <taxon>Basidiobolales</taxon>
        <taxon>Basidiobolaceae</taxon>
        <taxon>Basidiobolus</taxon>
    </lineage>
</organism>
<feature type="chain" id="PRO_5045358976" evidence="1">
    <location>
        <begin position="24"/>
        <end position="103"/>
    </location>
</feature>